<dbReference type="RefSeq" id="WP_123264955.1">
    <property type="nucleotide sequence ID" value="NZ_RJUG01000002.1"/>
</dbReference>
<dbReference type="Proteomes" id="UP000270224">
    <property type="component" value="Unassembled WGS sequence"/>
</dbReference>
<organism evidence="1 2">
    <name type="scientific">Kaistella daneshvariae</name>
    <dbReference type="NCBI Taxonomy" id="2487074"/>
    <lineage>
        <taxon>Bacteria</taxon>
        <taxon>Pseudomonadati</taxon>
        <taxon>Bacteroidota</taxon>
        <taxon>Flavobacteriia</taxon>
        <taxon>Flavobacteriales</taxon>
        <taxon>Weeksellaceae</taxon>
        <taxon>Chryseobacterium group</taxon>
        <taxon>Kaistella</taxon>
    </lineage>
</organism>
<dbReference type="OrthoDB" id="1267107at2"/>
<dbReference type="EMBL" id="RJUG01000002">
    <property type="protein sequence ID" value="ROI09699.1"/>
    <property type="molecule type" value="Genomic_DNA"/>
</dbReference>
<proteinExistence type="predicted"/>
<evidence type="ECO:0000313" key="1">
    <source>
        <dbReference type="EMBL" id="ROI09699.1"/>
    </source>
</evidence>
<dbReference type="AlphaFoldDB" id="A0A3N0X0A6"/>
<reference evidence="2" key="1">
    <citation type="submission" date="2018-11" db="EMBL/GenBank/DDBJ databases">
        <title>Proposal to divide the Flavobacteriaceae and reorganize its genera based on Amino Acid Identity values calculated from whole genome sequences.</title>
        <authorList>
            <person name="Nicholson A.C."/>
            <person name="Gulvik C.A."/>
            <person name="Whitney A.M."/>
            <person name="Humrighouse B.W."/>
            <person name="Bell M."/>
            <person name="Holmens B."/>
            <person name="Steigerwalt A."/>
            <person name="Villarma A."/>
            <person name="Sheth M."/>
            <person name="Batra D."/>
            <person name="Pryor J."/>
            <person name="Bernardet J.-F."/>
            <person name="Hugo C."/>
            <person name="Kampfer P."/>
            <person name="Newman J."/>
            <person name="Mcquiston J.R."/>
        </authorList>
    </citation>
    <scope>NUCLEOTIDE SEQUENCE [LARGE SCALE GENOMIC DNA]</scope>
    <source>
        <strain evidence="2">H3056</strain>
    </source>
</reference>
<accession>A0A3N0X0A6</accession>
<evidence type="ECO:0000313" key="2">
    <source>
        <dbReference type="Proteomes" id="UP000270224"/>
    </source>
</evidence>
<protein>
    <submittedName>
        <fullName evidence="1">Uncharacterized protein</fullName>
    </submittedName>
</protein>
<comment type="caution">
    <text evidence="1">The sequence shown here is derived from an EMBL/GenBank/DDBJ whole genome shotgun (WGS) entry which is preliminary data.</text>
</comment>
<sequence length="214" mass="24443">MKNYLLLFSLLALLNCSKENSAVSENSKNSTVIADEKSKNLPEKQVKIPVSTQIKELNDEILETLKNRDTTAFAQFIHPEKGVLFSMYGYIDPAANKHFSRADFKKYSNTNTKFTWGAKDGTGQALVLSIQDYLTTWVFKKDFSASDYYFNVFKGSGNSLNNLKTIYPDAIFTENYIAGTEEYGGLDWNSLRFVFEEFEGRYYLIAVVNDQWTV</sequence>
<gene>
    <name evidence="1" type="ORF">EGI11_02770</name>
</gene>
<name>A0A3N0X0A6_9FLAO</name>